<accession>A0A8K0UT99</accession>
<name>A0A8K0UT99_9AGAR</name>
<feature type="domain" description="DM2" evidence="1">
    <location>
        <begin position="193"/>
        <end position="270"/>
    </location>
</feature>
<dbReference type="InterPro" id="IPR019835">
    <property type="entry name" value="SWIB_domain"/>
</dbReference>
<reference evidence="2" key="1">
    <citation type="journal article" date="2021" name="New Phytol.">
        <title>Evolutionary innovations through gain and loss of genes in the ectomycorrhizal Boletales.</title>
        <authorList>
            <person name="Wu G."/>
            <person name="Miyauchi S."/>
            <person name="Morin E."/>
            <person name="Kuo A."/>
            <person name="Drula E."/>
            <person name="Varga T."/>
            <person name="Kohler A."/>
            <person name="Feng B."/>
            <person name="Cao Y."/>
            <person name="Lipzen A."/>
            <person name="Daum C."/>
            <person name="Hundley H."/>
            <person name="Pangilinan J."/>
            <person name="Johnson J."/>
            <person name="Barry K."/>
            <person name="LaButti K."/>
            <person name="Ng V."/>
            <person name="Ahrendt S."/>
            <person name="Min B."/>
            <person name="Choi I.G."/>
            <person name="Park H."/>
            <person name="Plett J.M."/>
            <person name="Magnuson J."/>
            <person name="Spatafora J.W."/>
            <person name="Nagy L.G."/>
            <person name="Henrissat B."/>
            <person name="Grigoriev I.V."/>
            <person name="Yang Z.L."/>
            <person name="Xu J."/>
            <person name="Martin F.M."/>
        </authorList>
    </citation>
    <scope>NUCLEOTIDE SEQUENCE</scope>
    <source>
        <strain evidence="2">KKN 215</strain>
    </source>
</reference>
<dbReference type="InterPro" id="IPR003121">
    <property type="entry name" value="SWIB_MDM2_domain"/>
</dbReference>
<evidence type="ECO:0000259" key="1">
    <source>
        <dbReference type="PROSITE" id="PS51925"/>
    </source>
</evidence>
<dbReference type="CDD" id="cd10568">
    <property type="entry name" value="SWIB_like"/>
    <property type="match status" value="1"/>
</dbReference>
<dbReference type="SUPFAM" id="SSF47592">
    <property type="entry name" value="SWIB/MDM2 domain"/>
    <property type="match status" value="1"/>
</dbReference>
<evidence type="ECO:0000313" key="3">
    <source>
        <dbReference type="Proteomes" id="UP000813824"/>
    </source>
</evidence>
<dbReference type="Gene3D" id="1.10.245.10">
    <property type="entry name" value="SWIB/MDM2 domain"/>
    <property type="match status" value="1"/>
</dbReference>
<organism evidence="2 3">
    <name type="scientific">Cristinia sonorae</name>
    <dbReference type="NCBI Taxonomy" id="1940300"/>
    <lineage>
        <taxon>Eukaryota</taxon>
        <taxon>Fungi</taxon>
        <taxon>Dikarya</taxon>
        <taxon>Basidiomycota</taxon>
        <taxon>Agaricomycotina</taxon>
        <taxon>Agaricomycetes</taxon>
        <taxon>Agaricomycetidae</taxon>
        <taxon>Agaricales</taxon>
        <taxon>Pleurotineae</taxon>
        <taxon>Stephanosporaceae</taxon>
        <taxon>Cristinia</taxon>
    </lineage>
</organism>
<dbReference type="Pfam" id="PF02201">
    <property type="entry name" value="SWIB"/>
    <property type="match status" value="1"/>
</dbReference>
<keyword evidence="3" id="KW-1185">Reference proteome</keyword>
<evidence type="ECO:0000313" key="2">
    <source>
        <dbReference type="EMBL" id="KAH8102680.1"/>
    </source>
</evidence>
<dbReference type="SMART" id="SM00151">
    <property type="entry name" value="SWIB"/>
    <property type="match status" value="1"/>
</dbReference>
<dbReference type="EMBL" id="JAEVFJ010000009">
    <property type="protein sequence ID" value="KAH8102680.1"/>
    <property type="molecule type" value="Genomic_DNA"/>
</dbReference>
<sequence>MESQKAPAAKKRKLTDKALPATILSSPNYSVDSQMYQDLIAMERRLDWTMSRKKAEVQDALLRTMPATRILRIFLSHSLSGQLWQQGTDPTDPVGEVKPNLETGEGIPAWQFKVEGRLLEVPNQRSKDRQPPRKFSTLIKSMVVELERDPAQYPDGNIVEWNRAPNQPPQDGFTIRRLGDATTKIRVIIHLEQQPEIFKVHPELGSVLGLKEESRLGTVQALWNYIKAEGLQDKLDRKTIRTDARLRHLFRVDAFPFNQIPDLVNRFLMPPDPIVLHYTLNPQHAPPEKPSAWDVEVKIDDTNLRSRMNGLVVGVAQETAKELVKIDEEVSLLTQSLTNSHLKHTFLDSFASDPQQFIQTWLESQSRDLESILGSGPSEGATLRLDDLRRSEYFRLPWVEEAVALQEGQRKAQKVGL</sequence>
<gene>
    <name evidence="2" type="ORF">BXZ70DRAFT_799624</name>
</gene>
<dbReference type="PROSITE" id="PS51925">
    <property type="entry name" value="SWIB_MDM2"/>
    <property type="match status" value="1"/>
</dbReference>
<dbReference type="OrthoDB" id="10263741at2759"/>
<protein>
    <submittedName>
        <fullName evidence="2">SWI/SNF complex 60 kDa subunit</fullName>
    </submittedName>
</protein>
<proteinExistence type="predicted"/>
<dbReference type="InterPro" id="IPR036885">
    <property type="entry name" value="SWIB_MDM2_dom_sf"/>
</dbReference>
<dbReference type="Proteomes" id="UP000813824">
    <property type="component" value="Unassembled WGS sequence"/>
</dbReference>
<comment type="caution">
    <text evidence="2">The sequence shown here is derived from an EMBL/GenBank/DDBJ whole genome shotgun (WGS) entry which is preliminary data.</text>
</comment>
<dbReference type="PANTHER" id="PTHR13844">
    <property type="entry name" value="SWI/SNF-RELATED MATRIX-ASSOCIATED ACTIN-DEPENDENT REGULATOR OF CHROMATIN SUBFAMILY D"/>
    <property type="match status" value="1"/>
</dbReference>
<dbReference type="AlphaFoldDB" id="A0A8K0UT99"/>